<evidence type="ECO:0000256" key="2">
    <source>
        <dbReference type="ARBA" id="ARBA00023002"/>
    </source>
</evidence>
<evidence type="ECO:0000256" key="4">
    <source>
        <dbReference type="ARBA" id="ARBA00049364"/>
    </source>
</evidence>
<dbReference type="PANTHER" id="PTHR43747:SF5">
    <property type="entry name" value="FAD-BINDING DOMAIN-CONTAINING PROTEIN"/>
    <property type="match status" value="1"/>
</dbReference>
<dbReference type="AlphaFoldDB" id="A0A5C3M978"/>
<protein>
    <recommendedName>
        <fullName evidence="7">Halogenase</fullName>
    </recommendedName>
</protein>
<dbReference type="InterPro" id="IPR036188">
    <property type="entry name" value="FAD/NAD-bd_sf"/>
</dbReference>
<dbReference type="InterPro" id="IPR006905">
    <property type="entry name" value="Flavin_halogenase"/>
</dbReference>
<reference evidence="5 6" key="1">
    <citation type="journal article" date="2019" name="Nat. Ecol. Evol.">
        <title>Megaphylogeny resolves global patterns of mushroom evolution.</title>
        <authorList>
            <person name="Varga T."/>
            <person name="Krizsan K."/>
            <person name="Foldi C."/>
            <person name="Dima B."/>
            <person name="Sanchez-Garcia M."/>
            <person name="Sanchez-Ramirez S."/>
            <person name="Szollosi G.J."/>
            <person name="Szarkandi J.G."/>
            <person name="Papp V."/>
            <person name="Albert L."/>
            <person name="Andreopoulos W."/>
            <person name="Angelini C."/>
            <person name="Antonin V."/>
            <person name="Barry K.W."/>
            <person name="Bougher N.L."/>
            <person name="Buchanan P."/>
            <person name="Buyck B."/>
            <person name="Bense V."/>
            <person name="Catcheside P."/>
            <person name="Chovatia M."/>
            <person name="Cooper J."/>
            <person name="Damon W."/>
            <person name="Desjardin D."/>
            <person name="Finy P."/>
            <person name="Geml J."/>
            <person name="Haridas S."/>
            <person name="Hughes K."/>
            <person name="Justo A."/>
            <person name="Karasinski D."/>
            <person name="Kautmanova I."/>
            <person name="Kiss B."/>
            <person name="Kocsube S."/>
            <person name="Kotiranta H."/>
            <person name="LaButti K.M."/>
            <person name="Lechner B.E."/>
            <person name="Liimatainen K."/>
            <person name="Lipzen A."/>
            <person name="Lukacs Z."/>
            <person name="Mihaltcheva S."/>
            <person name="Morgado L.N."/>
            <person name="Niskanen T."/>
            <person name="Noordeloos M.E."/>
            <person name="Ohm R.A."/>
            <person name="Ortiz-Santana B."/>
            <person name="Ovrebo C."/>
            <person name="Racz N."/>
            <person name="Riley R."/>
            <person name="Savchenko A."/>
            <person name="Shiryaev A."/>
            <person name="Soop K."/>
            <person name="Spirin V."/>
            <person name="Szebenyi C."/>
            <person name="Tomsovsky M."/>
            <person name="Tulloss R.E."/>
            <person name="Uehling J."/>
            <person name="Grigoriev I.V."/>
            <person name="Vagvolgyi C."/>
            <person name="Papp T."/>
            <person name="Martin F.M."/>
            <person name="Miettinen O."/>
            <person name="Hibbett D.S."/>
            <person name="Nagy L.G."/>
        </authorList>
    </citation>
    <scope>NUCLEOTIDE SEQUENCE [LARGE SCALE GENOMIC DNA]</scope>
    <source>
        <strain evidence="5 6">CBS 166.37</strain>
    </source>
</reference>
<evidence type="ECO:0000256" key="1">
    <source>
        <dbReference type="ARBA" id="ARBA00005706"/>
    </source>
</evidence>
<dbReference type="GO" id="GO:0044550">
    <property type="term" value="P:secondary metabolite biosynthetic process"/>
    <property type="evidence" value="ECO:0007669"/>
    <property type="project" value="UniProtKB-ARBA"/>
</dbReference>
<comment type="similarity">
    <text evidence="1">Belongs to the flavin-dependent halogenase family.</text>
</comment>
<dbReference type="EMBL" id="ML213607">
    <property type="protein sequence ID" value="TFK37701.1"/>
    <property type="molecule type" value="Genomic_DNA"/>
</dbReference>
<accession>A0A5C3M978</accession>
<evidence type="ECO:0008006" key="7">
    <source>
        <dbReference type="Google" id="ProtNLM"/>
    </source>
</evidence>
<dbReference type="GO" id="GO:0140907">
    <property type="term" value="F:flavin-dependent halogenase activity"/>
    <property type="evidence" value="ECO:0007669"/>
    <property type="project" value="UniProtKB-ARBA"/>
</dbReference>
<dbReference type="OrthoDB" id="3340390at2759"/>
<keyword evidence="3" id="KW-0503">Monooxygenase</keyword>
<dbReference type="Gene3D" id="3.50.50.60">
    <property type="entry name" value="FAD/NAD(P)-binding domain"/>
    <property type="match status" value="1"/>
</dbReference>
<evidence type="ECO:0000313" key="6">
    <source>
        <dbReference type="Proteomes" id="UP000308652"/>
    </source>
</evidence>
<dbReference type="GO" id="GO:0004497">
    <property type="term" value="F:monooxygenase activity"/>
    <property type="evidence" value="ECO:0007669"/>
    <property type="project" value="UniProtKB-KW"/>
</dbReference>
<dbReference type="STRING" id="68775.A0A5C3M978"/>
<organism evidence="5 6">
    <name type="scientific">Crucibulum laeve</name>
    <dbReference type="NCBI Taxonomy" id="68775"/>
    <lineage>
        <taxon>Eukaryota</taxon>
        <taxon>Fungi</taxon>
        <taxon>Dikarya</taxon>
        <taxon>Basidiomycota</taxon>
        <taxon>Agaricomycotina</taxon>
        <taxon>Agaricomycetes</taxon>
        <taxon>Agaricomycetidae</taxon>
        <taxon>Agaricales</taxon>
        <taxon>Agaricineae</taxon>
        <taxon>Nidulariaceae</taxon>
        <taxon>Crucibulum</taxon>
    </lineage>
</organism>
<keyword evidence="2" id="KW-0560">Oxidoreductase</keyword>
<dbReference type="Proteomes" id="UP000308652">
    <property type="component" value="Unassembled WGS sequence"/>
</dbReference>
<dbReference type="SUPFAM" id="SSF51905">
    <property type="entry name" value="FAD/NAD(P)-binding domain"/>
    <property type="match status" value="1"/>
</dbReference>
<evidence type="ECO:0000313" key="5">
    <source>
        <dbReference type="EMBL" id="TFK37701.1"/>
    </source>
</evidence>
<comment type="catalytic activity">
    <reaction evidence="4">
        <text>melleolide F + FADH2 + chloride + O2 = 6'-chloromelleolide F + FAD + 2 H2O + H(+)</text>
        <dbReference type="Rhea" id="RHEA:67160"/>
        <dbReference type="ChEBI" id="CHEBI:15377"/>
        <dbReference type="ChEBI" id="CHEBI:15378"/>
        <dbReference type="ChEBI" id="CHEBI:15379"/>
        <dbReference type="ChEBI" id="CHEBI:17996"/>
        <dbReference type="ChEBI" id="CHEBI:57692"/>
        <dbReference type="ChEBI" id="CHEBI:58307"/>
        <dbReference type="ChEBI" id="CHEBI:167712"/>
        <dbReference type="ChEBI" id="CHEBI:167713"/>
    </reaction>
    <physiologicalReaction direction="left-to-right" evidence="4">
        <dbReference type="Rhea" id="RHEA:67161"/>
    </physiologicalReaction>
</comment>
<dbReference type="PRINTS" id="PR00420">
    <property type="entry name" value="RNGMNOXGNASE"/>
</dbReference>
<dbReference type="PANTHER" id="PTHR43747">
    <property type="entry name" value="FAD-BINDING PROTEIN"/>
    <property type="match status" value="1"/>
</dbReference>
<dbReference type="InterPro" id="IPR050816">
    <property type="entry name" value="Flavin-dep_Halogenase_NPB"/>
</dbReference>
<keyword evidence="6" id="KW-1185">Reference proteome</keyword>
<gene>
    <name evidence="5" type="ORF">BDQ12DRAFT_724147</name>
</gene>
<evidence type="ECO:0000256" key="3">
    <source>
        <dbReference type="ARBA" id="ARBA00023033"/>
    </source>
</evidence>
<name>A0A5C3M978_9AGAR</name>
<dbReference type="Pfam" id="PF04820">
    <property type="entry name" value="Trp_halogenase"/>
    <property type="match status" value="2"/>
</dbReference>
<proteinExistence type="inferred from homology"/>
<sequence>MSTSSNIIPSSCFILVIGGGPAGAYAAACLAREGLPVVVLEAEKFPRYHVGESMLPSIRHFLRFIDLEDKFGAHGFTPKVGAAFKFNPHKREGYSDFVSENKDNFSWNVVRAEADALILEKARESGVSVYDGVRVTKVEFEERGGTLCPSSATWKDAEGQTGQITFEWLIDASGRNGIVSRHLGTRKYNKSLKNVASWGYWSGTERYKHESASVGPPFFEALTDESGWAWSIPLHNGTTSVGIVMDEEVSKRKKSEMGDDKSPLAFYTHELSNCPGIKALLTKGTLIKDDNGVAIKSASDYSYSATSYSGPNYRVIGDAGAFIDPFFSSGVHLALSGALSAAATICATIRGDCTSLQASTWHDSRVGTSYTRFLIVVLSAYRQIRAQELPVLADIDEDNFDRAFDNFRVVIQGDADVPQNLTEDEIRKTIDFCTQAFEPATLEDWHRGSEAPGEEAAAKDEAKERWSNDVLAARQTLGAEDMFHIGKFVSDKLHGLSIRLNKGKLGLE</sequence>